<reference evidence="1" key="2">
    <citation type="submission" date="2019-06" db="EMBL/GenBank/DDBJ databases">
        <title>Genomics analysis of Aphanomyces spp. identifies a new class of oomycete effector associated with host adaptation.</title>
        <authorList>
            <person name="Gaulin E."/>
        </authorList>
    </citation>
    <scope>NUCLEOTIDE SEQUENCE</scope>
    <source>
        <strain evidence="1">CBS 578.67</strain>
    </source>
</reference>
<proteinExistence type="predicted"/>
<dbReference type="EMBL" id="VJMH01005222">
    <property type="protein sequence ID" value="KAF0698750.1"/>
    <property type="molecule type" value="Genomic_DNA"/>
</dbReference>
<accession>A0A485KQY2</accession>
<name>A0A485KQY2_9STRA</name>
<dbReference type="GO" id="GO:0070939">
    <property type="term" value="C:Dsl1/NZR complex"/>
    <property type="evidence" value="ECO:0007669"/>
    <property type="project" value="TreeGrafter"/>
</dbReference>
<dbReference type="GO" id="GO:0000149">
    <property type="term" value="F:SNARE binding"/>
    <property type="evidence" value="ECO:0007669"/>
    <property type="project" value="TreeGrafter"/>
</dbReference>
<dbReference type="Proteomes" id="UP000332933">
    <property type="component" value="Unassembled WGS sequence"/>
</dbReference>
<sequence>MLEPQTLFQYALADLDPNDTIHLSSTTDVDDVGSINSFVLSSSKACFLLQDAALTRLPFDATTCAVSSDGLVVSGWTGKTLNVLYGGEPILCRAIDDLPSPAWKSFLVKTRVASASFFELVLVVVCADGSLCRVRLQGAHVTVQVLAQVLSSHPVLTACDVRGDLVVLAGGIRSATRDMEHGSSLSLWNILDETAELLHYSTVLAHDKIMDESATDDAAAIDASSSSLSWWSSATSLLTGAAPTEHIFPGNINQICISPDGALVALRDSSGHISIRQVDTCAQLVGWSLVHDAKVSALAWFQPQQLVVALTTSPLPLVCDVLEDNLSIPPLNTLTVVDADASLVRQYRHALATAHGCFFHACGLLPDDDADDVTTPFETVVFAARLTHHRFDDALALAAAHPAELDSDVVHQAAWMHHMSSDTIDVTRLDTLVAAHLARMRNTAWVVEAAKRAVLDSSVACHRLWTFGLTLEPTDATLAQLVDRLETFLRVVHAEEERAADDITLETLVATLDDAFDSTYFFDVFVAASWVDLALALAYAGRVRALTVLFGRHGYHVLPARCRILAALPASVPPAAFQHLLPCVPAWLDDKDAAHYVLDPVHADRFVAAPLRMAPDVTSDVVAHYNAQLAPAATRRAALCDWFVARCFEMDSLFGLLADAHALLALSLRCLGPNVAHDALTRLRREFDALHLFVYEFELTPTWTIQDWQRQASPGQVKINLVRQAPQSLGHVHELLGRGLVTESDVAAAVAALDMTDLAAFTWAAEILAASSPVSIDRFLTDTRLLAQTALACCFGFDLATTDRPQDYIECAWAIFQTLPKVLPDPALQAEVDALEHFMTGMEILSSYSLFHSPATLRAHTADAAFAASLIKHCCTSVAADSRQYEKALDDLLQLRDHAFPTALSTDAAIELVCQSLLSAATTPSPVLRQLCPSPAIFRAAAVAHFEAASSASSPAIALALTYLAWVEDQPMDDENENEQTTTTDVAALVHATEWLEQCKGEAIAPAAMAALSPAARLACIQDLLVNRPAQCIDQLARLPDVAQWLSLGEKLPYMQVWAAYAYLQSRHVNPAIDLTIALLHSTQRPTDPGFQAQVTSLTLDLVGMGGHYRPRLALARTALTTVDKNDPATLFVLLDWTKKLDAIVRGLTILALEDDDVAAEKGSLSDYAWLADQLSVHQDVVQDHPSLLRQSLVAAVALDLAFQLHVPSTAAAAGEDGGVRFGGPSLQPRLARLASLHLVDDDDVDMAVAYLRRLPVDVASDVWAGAITAAIDDAAAQTRLAQAAQVFFETHHPQDATAAQRFASLQTTSQQAADLDVLAALHPSLDRSRFQVDHVYRYAMLVQCMQSNRWDEAANVCAMYEMQPWEMHVQYLDALLVGGDVAAREVELKHAQRPAPAAANGTLSVLEHVLTQPVALSQHLLQHTWTRLDPFDSIAWEYVWRLLLECQKRDASSDVPTERLKLFVACAKKLREGALAVHLAHFCGTAAVGTHNLGAETMVSAAIHAALPLLSPTSIRLVAMLLTKLHGVPASALLLIYVDSVLASNDDENDGDTAYAAATPLLPGLSTDHLLVLVSVCLATSPMTFELHGYVFQSPWRFAPRLSPIKRLEIAADVWRLVQGRTANTTAADTRTVERHVLWALVAAFGDHCQLAPSLAFPAPSTAADRTRVLTTHVGAWYAQPLSLDLCHELVDLVAALDDDDDALARARATFQRHVTSVLDTYVPELTAAESTTHPLYQYLHAKWTPPTTTTSVVSTLLPTAASLPSLKPPASPPLDSLFCNAVLAYLDDVEPSAATCTLLVWLETLVPVSVCGAFASTHVSAAVVVAQLYDLAGDVDWKQYQPQIAHEFAVVFDVAMTHVRDALDGNLRLAKVVAKWGDLFAPAGHGGWAAELARVVAERLELDDAACALPFESTAETAPLYQRLWQRSQWQDASLDAFLAATPAAYASLTEANVRHFLQLGCTTVALRSPFSAVHSDVFPSHVHTSSLTTTQLELLLTRFPIDALVACHVMPWDRVVRLCLRAERRQATQPDDSTTPPNALATVLHLVYALLVDEEFALLSRVLCQVAHVHPMLWTARTLYAPLLAQYRAGLSRRDVTNPAHDALVEKIDYLLA</sequence>
<dbReference type="Gene3D" id="2.130.10.10">
    <property type="entry name" value="YVTN repeat-like/Quinoprotein amine dehydrogenase"/>
    <property type="match status" value="1"/>
</dbReference>
<evidence type="ECO:0000313" key="3">
    <source>
        <dbReference type="Proteomes" id="UP000332933"/>
    </source>
</evidence>
<organism evidence="2 3">
    <name type="scientific">Aphanomyces stellatus</name>
    <dbReference type="NCBI Taxonomy" id="120398"/>
    <lineage>
        <taxon>Eukaryota</taxon>
        <taxon>Sar</taxon>
        <taxon>Stramenopiles</taxon>
        <taxon>Oomycota</taxon>
        <taxon>Saprolegniomycetes</taxon>
        <taxon>Saprolegniales</taxon>
        <taxon>Verrucalvaceae</taxon>
        <taxon>Aphanomyces</taxon>
    </lineage>
</organism>
<dbReference type="InterPro" id="IPR036322">
    <property type="entry name" value="WD40_repeat_dom_sf"/>
</dbReference>
<dbReference type="SUPFAM" id="SSF50978">
    <property type="entry name" value="WD40 repeat-like"/>
    <property type="match status" value="1"/>
</dbReference>
<dbReference type="EMBL" id="CAADRA010005243">
    <property type="protein sequence ID" value="VFT87527.1"/>
    <property type="molecule type" value="Genomic_DNA"/>
</dbReference>
<dbReference type="InterPro" id="IPR015943">
    <property type="entry name" value="WD40/YVTN_repeat-like_dom_sf"/>
</dbReference>
<gene>
    <name evidence="2" type="primary">Aste57867_10655</name>
    <name evidence="1" type="ORF">As57867_010615</name>
    <name evidence="2" type="ORF">ASTE57867_10655</name>
</gene>
<dbReference type="GO" id="GO:0006890">
    <property type="term" value="P:retrograde vesicle-mediated transport, Golgi to endoplasmic reticulum"/>
    <property type="evidence" value="ECO:0007669"/>
    <property type="project" value="TreeGrafter"/>
</dbReference>
<dbReference type="PANTHER" id="PTHR15922">
    <property type="entry name" value="NEUROBLASTOMA-AMPLIFIED SEQUENCE"/>
    <property type="match status" value="1"/>
</dbReference>
<dbReference type="PANTHER" id="PTHR15922:SF2">
    <property type="entry name" value="NBAS SUBUNIT OF NRZ TETHERING COMPLEX"/>
    <property type="match status" value="1"/>
</dbReference>
<protein>
    <submittedName>
        <fullName evidence="2">Aste57867_10655 protein</fullName>
    </submittedName>
</protein>
<reference evidence="2 3" key="1">
    <citation type="submission" date="2019-03" db="EMBL/GenBank/DDBJ databases">
        <authorList>
            <person name="Gaulin E."/>
            <person name="Dumas B."/>
        </authorList>
    </citation>
    <scope>NUCLEOTIDE SEQUENCE [LARGE SCALE GENOMIC DNA]</scope>
    <source>
        <strain evidence="2">CBS 568.67</strain>
    </source>
</reference>
<evidence type="ECO:0000313" key="2">
    <source>
        <dbReference type="EMBL" id="VFT87527.1"/>
    </source>
</evidence>
<evidence type="ECO:0000313" key="1">
    <source>
        <dbReference type="EMBL" id="KAF0698750.1"/>
    </source>
</evidence>
<keyword evidence="3" id="KW-1185">Reference proteome</keyword>
<dbReference type="OrthoDB" id="27490at2759"/>